<feature type="transmembrane region" description="Helical" evidence="8">
    <location>
        <begin position="387"/>
        <end position="407"/>
    </location>
</feature>
<dbReference type="RefSeq" id="WP_128094136.1">
    <property type="nucleotide sequence ID" value="NZ_JBHEEN010000015.1"/>
</dbReference>
<organism evidence="9">
    <name type="scientific">Brucella pituitosa</name>
    <dbReference type="NCBI Taxonomy" id="571256"/>
    <lineage>
        <taxon>Bacteria</taxon>
        <taxon>Pseudomonadati</taxon>
        <taxon>Pseudomonadota</taxon>
        <taxon>Alphaproteobacteria</taxon>
        <taxon>Hyphomicrobiales</taxon>
        <taxon>Brucellaceae</taxon>
        <taxon>Brucella/Ochrobactrum group</taxon>
        <taxon>Brucella</taxon>
    </lineage>
</organism>
<dbReference type="AlphaFoldDB" id="A0A643ETS0"/>
<dbReference type="Gene3D" id="1.10.3470.10">
    <property type="entry name" value="ABC transporter involved in vitamin B12 uptake, BtuC"/>
    <property type="match status" value="2"/>
</dbReference>
<evidence type="ECO:0000256" key="7">
    <source>
        <dbReference type="ARBA" id="ARBA00023136"/>
    </source>
</evidence>
<dbReference type="Pfam" id="PF01032">
    <property type="entry name" value="FecCD"/>
    <property type="match status" value="2"/>
</dbReference>
<dbReference type="NCBIfam" id="NF007866">
    <property type="entry name" value="PRK10577.1-2"/>
    <property type="match status" value="1"/>
</dbReference>
<evidence type="ECO:0000256" key="4">
    <source>
        <dbReference type="ARBA" id="ARBA00022475"/>
    </source>
</evidence>
<dbReference type="InterPro" id="IPR037294">
    <property type="entry name" value="ABC_BtuC-like"/>
</dbReference>
<comment type="subcellular location">
    <subcellularLocation>
        <location evidence="1">Cell membrane</location>
        <topology evidence="1">Multi-pass membrane protein</topology>
    </subcellularLocation>
</comment>
<dbReference type="InterPro" id="IPR000522">
    <property type="entry name" value="ABC_transptr_permease_BtuC"/>
</dbReference>
<reference evidence="9" key="1">
    <citation type="submission" date="2019-09" db="EMBL/GenBank/DDBJ databases">
        <title>Draft genome sequences of 48 bacterial type strains from the CCUG.</title>
        <authorList>
            <person name="Tunovic T."/>
            <person name="Pineiro-Iglesias B."/>
            <person name="Unosson C."/>
            <person name="Inganas E."/>
            <person name="Ohlen M."/>
            <person name="Cardew S."/>
            <person name="Jensie-Markopoulos S."/>
            <person name="Salva-Serra F."/>
            <person name="Jaen-Luchoro D."/>
            <person name="Karlsson R."/>
            <person name="Svensson-Stadler L."/>
            <person name="Chun J."/>
            <person name="Moore E."/>
        </authorList>
    </citation>
    <scope>NUCLEOTIDE SEQUENCE</scope>
    <source>
        <strain evidence="9">CCUG 50899</strain>
    </source>
</reference>
<dbReference type="CDD" id="cd06550">
    <property type="entry name" value="TM_ABC_iron-siderophores_like"/>
    <property type="match status" value="2"/>
</dbReference>
<keyword evidence="5 8" id="KW-0812">Transmembrane</keyword>
<feature type="transmembrane region" description="Helical" evidence="8">
    <location>
        <begin position="635"/>
        <end position="652"/>
    </location>
</feature>
<feature type="transmembrane region" description="Helical" evidence="8">
    <location>
        <begin position="602"/>
        <end position="623"/>
    </location>
</feature>
<keyword evidence="3" id="KW-0813">Transport</keyword>
<feature type="transmembrane region" description="Helical" evidence="8">
    <location>
        <begin position="227"/>
        <end position="245"/>
    </location>
</feature>
<feature type="transmembrane region" description="Helical" evidence="8">
    <location>
        <begin position="347"/>
        <end position="367"/>
    </location>
</feature>
<dbReference type="GO" id="GO:0033214">
    <property type="term" value="P:siderophore-iron import into cell"/>
    <property type="evidence" value="ECO:0007669"/>
    <property type="project" value="TreeGrafter"/>
</dbReference>
<keyword evidence="4" id="KW-1003">Cell membrane</keyword>
<evidence type="ECO:0000313" key="9">
    <source>
        <dbReference type="EMBL" id="KAB0566423.1"/>
    </source>
</evidence>
<dbReference type="SUPFAM" id="SSF81345">
    <property type="entry name" value="ABC transporter involved in vitamin B12 uptake, BtuC"/>
    <property type="match status" value="2"/>
</dbReference>
<gene>
    <name evidence="9" type="primary">fhuB</name>
    <name evidence="9" type="ORF">F7Q93_21485</name>
</gene>
<dbReference type="PANTHER" id="PTHR30472:SF37">
    <property type="entry name" value="FE(3+) DICITRATE TRANSPORT SYSTEM PERMEASE PROTEIN FECD-RELATED"/>
    <property type="match status" value="1"/>
</dbReference>
<proteinExistence type="inferred from homology"/>
<dbReference type="GO" id="GO:0005886">
    <property type="term" value="C:plasma membrane"/>
    <property type="evidence" value="ECO:0007669"/>
    <property type="project" value="UniProtKB-SubCell"/>
</dbReference>
<keyword evidence="7 8" id="KW-0472">Membrane</keyword>
<protein>
    <submittedName>
        <fullName evidence="9">Fe(3+)-hydroxamate ABC transporter permease FhuB</fullName>
    </submittedName>
</protein>
<feature type="transmembrane region" description="Helical" evidence="8">
    <location>
        <begin position="51"/>
        <end position="76"/>
    </location>
</feature>
<evidence type="ECO:0000256" key="8">
    <source>
        <dbReference type="SAM" id="Phobius"/>
    </source>
</evidence>
<evidence type="ECO:0000256" key="6">
    <source>
        <dbReference type="ARBA" id="ARBA00022989"/>
    </source>
</evidence>
<feature type="transmembrane region" description="Helical" evidence="8">
    <location>
        <begin position="274"/>
        <end position="297"/>
    </location>
</feature>
<feature type="transmembrane region" description="Helical" evidence="8">
    <location>
        <begin position="88"/>
        <end position="108"/>
    </location>
</feature>
<feature type="transmembrane region" description="Helical" evidence="8">
    <location>
        <begin position="419"/>
        <end position="439"/>
    </location>
</feature>
<feature type="transmembrane region" description="Helical" evidence="8">
    <location>
        <begin position="303"/>
        <end position="322"/>
    </location>
</feature>
<evidence type="ECO:0000256" key="2">
    <source>
        <dbReference type="ARBA" id="ARBA00007935"/>
    </source>
</evidence>
<feature type="transmembrane region" description="Helical" evidence="8">
    <location>
        <begin position="114"/>
        <end position="135"/>
    </location>
</feature>
<feature type="transmembrane region" description="Helical" evidence="8">
    <location>
        <begin position="142"/>
        <end position="166"/>
    </location>
</feature>
<feature type="transmembrane region" description="Helical" evidence="8">
    <location>
        <begin position="522"/>
        <end position="542"/>
    </location>
</feature>
<keyword evidence="6 8" id="KW-1133">Transmembrane helix</keyword>
<comment type="similarity">
    <text evidence="2">Belongs to the binding-protein-dependent transport system permease family. FecCD subfamily.</text>
</comment>
<feature type="transmembrane region" description="Helical" evidence="8">
    <location>
        <begin position="476"/>
        <end position="496"/>
    </location>
</feature>
<dbReference type="PANTHER" id="PTHR30472">
    <property type="entry name" value="FERRIC ENTEROBACTIN TRANSPORT SYSTEM PERMEASE PROTEIN"/>
    <property type="match status" value="1"/>
</dbReference>
<comment type="caution">
    <text evidence="9">The sequence shown here is derived from an EMBL/GenBank/DDBJ whole genome shotgun (WGS) entry which is preliminary data.</text>
</comment>
<dbReference type="EMBL" id="VZPE01000013">
    <property type="protein sequence ID" value="KAB0566423.1"/>
    <property type="molecule type" value="Genomic_DNA"/>
</dbReference>
<evidence type="ECO:0000256" key="1">
    <source>
        <dbReference type="ARBA" id="ARBA00004651"/>
    </source>
</evidence>
<sequence>MTTGKLISSALIGVAIALGLFLWNANAFLPFGEWPALPFDPQNMNTEQVILAYVLFPRASVAIFAGAALGLAGALLQRLLNNPIADPSTLGVSSGAQLAIVAATLFFPTALDQFRWVVALSGAGIATAIVFLLGWRNRLEPVTMVVSGLLIGVTCSALSAAMTLSQGQYLMSLVTWNGGSLSQQDWSSTVALALQFLVCLIAAIMLSRPLTLAGLGDSSARSLGVPLAWLRVAVVAVAVVLSAGVAANVGLVSFIGLAAPAIVRGFGVRKPGSILLASPFAGAVLLWICDGAVQFFGANLGETFPTGAVTALIGGPLLLWLIPRVRTATSQQSSPVHVIKRASNVKLAALLAALLVAAFFALALARTPQGWLLLMGENLRDILPLRWPRLLAAAAAGSLLAMAGAVLQRLTGNPLASPEVIGVSGGAGIGFAMALTIFAAPNNAQLLLCAGIGALIAMLVVLSFASSRRLSSARLLLAGISVGSFASAILSIFLSIGDQRSWQILAWLSGSSATATPESSRFLVVLTFGVIGLALLASRWLTILPLGQTIPVSLGVPVRAARILTILLAALASAAASLLVGPLSFVGLMAPHMARRMGFDQAQSHVIASAVLGALLMVIADLGSRNVTFPYELPLGLFAALVGAPYLAWALASARKS</sequence>
<evidence type="ECO:0000256" key="3">
    <source>
        <dbReference type="ARBA" id="ARBA00022448"/>
    </source>
</evidence>
<dbReference type="GO" id="GO:0022857">
    <property type="term" value="F:transmembrane transporter activity"/>
    <property type="evidence" value="ECO:0007669"/>
    <property type="project" value="InterPro"/>
</dbReference>
<feature type="transmembrane region" description="Helical" evidence="8">
    <location>
        <begin position="251"/>
        <end position="267"/>
    </location>
</feature>
<feature type="transmembrane region" description="Helical" evidence="8">
    <location>
        <begin position="186"/>
        <end position="206"/>
    </location>
</feature>
<accession>A0A643ETS0</accession>
<feature type="transmembrane region" description="Helical" evidence="8">
    <location>
        <begin position="563"/>
        <end position="590"/>
    </location>
</feature>
<evidence type="ECO:0000256" key="5">
    <source>
        <dbReference type="ARBA" id="ARBA00022692"/>
    </source>
</evidence>
<feature type="transmembrane region" description="Helical" evidence="8">
    <location>
        <begin position="445"/>
        <end position="464"/>
    </location>
</feature>
<name>A0A643ETS0_9HYPH</name>